<organism evidence="1 2">
    <name type="scientific">Pocillopora damicornis</name>
    <name type="common">Cauliflower coral</name>
    <name type="synonym">Millepora damicornis</name>
    <dbReference type="NCBI Taxonomy" id="46731"/>
    <lineage>
        <taxon>Eukaryota</taxon>
        <taxon>Metazoa</taxon>
        <taxon>Cnidaria</taxon>
        <taxon>Anthozoa</taxon>
        <taxon>Hexacorallia</taxon>
        <taxon>Scleractinia</taxon>
        <taxon>Astrocoeniina</taxon>
        <taxon>Pocilloporidae</taxon>
        <taxon>Pocillopora</taxon>
    </lineage>
</organism>
<sequence>PVPEVSANNQKKKGARSTLSVISFQKASGPRDLTDQLVSLCDASRSDLIKGCPKEIAADTPEGELMWATALALVLLIGNYSDQIDEWEMIAEKGTKCLVKNLLGSLTLDQVVESAAAVVEVPTCPTDLFGISDLKQNDKHWYNACSLLVLSCSKFLPQLARGYLWPVPGNQFMASENKKSGSGVNEVKLEGNAENDAQVDHIIQFASPATEDSWDTDARTEGRILLHRLAAKNSIQEKQGDVNELGDNSREPVSGPLRKRVANFASMITSAA</sequence>
<evidence type="ECO:0000313" key="1">
    <source>
        <dbReference type="EMBL" id="RMX54643.1"/>
    </source>
</evidence>
<dbReference type="EMBL" id="RCHS01001221">
    <property type="protein sequence ID" value="RMX54643.1"/>
    <property type="molecule type" value="Genomic_DNA"/>
</dbReference>
<accession>A0A3M6ULT5</accession>
<gene>
    <name evidence="1" type="ORF">pdam_00025143</name>
</gene>
<dbReference type="Proteomes" id="UP000275408">
    <property type="component" value="Unassembled WGS sequence"/>
</dbReference>
<proteinExistence type="predicted"/>
<keyword evidence="2" id="KW-1185">Reference proteome</keyword>
<comment type="caution">
    <text evidence="1">The sequence shown here is derived from an EMBL/GenBank/DDBJ whole genome shotgun (WGS) entry which is preliminary data.</text>
</comment>
<reference evidence="1 2" key="1">
    <citation type="journal article" date="2018" name="Sci. Rep.">
        <title>Comparative analysis of the Pocillopora damicornis genome highlights role of immune system in coral evolution.</title>
        <authorList>
            <person name="Cunning R."/>
            <person name="Bay R.A."/>
            <person name="Gillette P."/>
            <person name="Baker A.C."/>
            <person name="Traylor-Knowles N."/>
        </authorList>
    </citation>
    <scope>NUCLEOTIDE SEQUENCE [LARGE SCALE GENOMIC DNA]</scope>
    <source>
        <strain evidence="1">RSMAS</strain>
        <tissue evidence="1">Whole animal</tissue>
    </source>
</reference>
<dbReference type="AlphaFoldDB" id="A0A3M6ULT5"/>
<feature type="non-terminal residue" evidence="1">
    <location>
        <position position="1"/>
    </location>
</feature>
<feature type="non-terminal residue" evidence="1">
    <location>
        <position position="272"/>
    </location>
</feature>
<dbReference type="OrthoDB" id="5968829at2759"/>
<evidence type="ECO:0000313" key="2">
    <source>
        <dbReference type="Proteomes" id="UP000275408"/>
    </source>
</evidence>
<protein>
    <submittedName>
        <fullName evidence="1">Uncharacterized protein</fullName>
    </submittedName>
</protein>
<name>A0A3M6ULT5_POCDA</name>